<evidence type="ECO:0000256" key="2">
    <source>
        <dbReference type="ARBA" id="ARBA00022670"/>
    </source>
</evidence>
<organism evidence="5 6">
    <name type="scientific">Cyprinus carpio</name>
    <name type="common">Common carp</name>
    <dbReference type="NCBI Taxonomy" id="7962"/>
    <lineage>
        <taxon>Eukaryota</taxon>
        <taxon>Metazoa</taxon>
        <taxon>Chordata</taxon>
        <taxon>Craniata</taxon>
        <taxon>Vertebrata</taxon>
        <taxon>Euteleostomi</taxon>
        <taxon>Actinopterygii</taxon>
        <taxon>Neopterygii</taxon>
        <taxon>Teleostei</taxon>
        <taxon>Ostariophysi</taxon>
        <taxon>Cypriniformes</taxon>
        <taxon>Cyprinidae</taxon>
        <taxon>Cyprininae</taxon>
        <taxon>Cyprinus</taxon>
    </lineage>
</organism>
<evidence type="ECO:0000313" key="5">
    <source>
        <dbReference type="Ensembl" id="ENSCCRP00020019587.1"/>
    </source>
</evidence>
<dbReference type="GO" id="GO:0008236">
    <property type="term" value="F:serine-type peptidase activity"/>
    <property type="evidence" value="ECO:0007669"/>
    <property type="project" value="UniProtKB-KW"/>
</dbReference>
<dbReference type="InterPro" id="IPR005320">
    <property type="entry name" value="Peptidase_S51"/>
</dbReference>
<keyword evidence="2" id="KW-0645">Protease</keyword>
<dbReference type="PANTHER" id="PTHR20842">
    <property type="entry name" value="PROTEASE S51 ALPHA-ASPARTYL DIPEPTIDASE"/>
    <property type="match status" value="1"/>
</dbReference>
<evidence type="ECO:0000313" key="6">
    <source>
        <dbReference type="Proteomes" id="UP000694701"/>
    </source>
</evidence>
<dbReference type="PANTHER" id="PTHR20842:SF0">
    <property type="entry name" value="ALPHA-ASPARTYL DIPEPTIDASE"/>
    <property type="match status" value="1"/>
</dbReference>
<dbReference type="CDD" id="cd03146">
    <property type="entry name" value="GAT1_Peptidase_E"/>
    <property type="match status" value="1"/>
</dbReference>
<accession>A0A8C2H580</accession>
<reference evidence="5" key="1">
    <citation type="submission" date="2025-08" db="UniProtKB">
        <authorList>
            <consortium name="Ensembl"/>
        </authorList>
    </citation>
    <scope>IDENTIFICATION</scope>
</reference>
<proteinExistence type="inferred from homology"/>
<sequence length="201" mass="22530">TKFDKTSLSKNVCHGGNDNYGTCTQLRFLFNREVKRIMFVPYALHDRDSYTKTARDKLKTLGYEVDSVHETPDPVDAVRKAEGIFIGGGNTFRLLNALYDNKLVTEIRKRVLEDGISYMGSSAGTNVSTISLNTTNDMPIAYPPTFAAIGLVPFNINPHYLDPDPSSKHMGETREQRIIQYHEEPDTTCVLGLREDTCSCT</sequence>
<dbReference type="GO" id="GO:0006508">
    <property type="term" value="P:proteolysis"/>
    <property type="evidence" value="ECO:0007669"/>
    <property type="project" value="UniProtKB-KW"/>
</dbReference>
<evidence type="ECO:0000256" key="1">
    <source>
        <dbReference type="ARBA" id="ARBA00006534"/>
    </source>
</evidence>
<evidence type="ECO:0000256" key="4">
    <source>
        <dbReference type="ARBA" id="ARBA00022825"/>
    </source>
</evidence>
<name>A0A8C2H580_CYPCA</name>
<dbReference type="NCBIfam" id="NF003642">
    <property type="entry name" value="PRK05282.1"/>
    <property type="match status" value="1"/>
</dbReference>
<keyword evidence="4" id="KW-0720">Serine protease</keyword>
<dbReference type="Gene3D" id="3.40.50.880">
    <property type="match status" value="1"/>
</dbReference>
<keyword evidence="3" id="KW-0378">Hydrolase</keyword>
<dbReference type="Proteomes" id="UP000694701">
    <property type="component" value="Unplaced"/>
</dbReference>
<evidence type="ECO:0000256" key="3">
    <source>
        <dbReference type="ARBA" id="ARBA00022801"/>
    </source>
</evidence>
<dbReference type="InterPro" id="IPR029062">
    <property type="entry name" value="Class_I_gatase-like"/>
</dbReference>
<dbReference type="Pfam" id="PF03575">
    <property type="entry name" value="Peptidase_S51"/>
    <property type="match status" value="1"/>
</dbReference>
<dbReference type="Ensembl" id="ENSCCRT00020021534.1">
    <property type="protein sequence ID" value="ENSCCRP00020019587.1"/>
    <property type="gene ID" value="ENSCCRG00020009262.1"/>
</dbReference>
<dbReference type="SUPFAM" id="SSF52317">
    <property type="entry name" value="Class I glutamine amidotransferase-like"/>
    <property type="match status" value="1"/>
</dbReference>
<dbReference type="AlphaFoldDB" id="A0A8C2H580"/>
<comment type="similarity">
    <text evidence="1">Belongs to the peptidase S51 family.</text>
</comment>
<protein>
    <submittedName>
        <fullName evidence="5">Si:dkey-69o16.5</fullName>
    </submittedName>
</protein>